<keyword evidence="2" id="KW-1185">Reference proteome</keyword>
<reference evidence="1 2" key="1">
    <citation type="submission" date="2021-09" db="EMBL/GenBank/DDBJ databases">
        <authorList>
            <person name="Kelly A."/>
        </authorList>
    </citation>
    <scope>NUCLEOTIDE SEQUENCE [LARGE SCALE GENOMIC DNA]</scope>
</reference>
<organism evidence="1 2">
    <name type="scientific">Escherichia phage vB_Eco_Sip</name>
    <dbReference type="NCBI Taxonomy" id="2831640"/>
    <lineage>
        <taxon>Viruses</taxon>
        <taxon>Duplodnaviria</taxon>
        <taxon>Heunggongvirae</taxon>
        <taxon>Uroviricota</taxon>
        <taxon>Caudoviricetes</taxon>
        <taxon>Drexlerviridae</taxon>
        <taxon>Tempevirinae</taxon>
        <taxon>Warwickvirus</taxon>
        <taxon>Warwickvirus sip</taxon>
    </lineage>
</organism>
<dbReference type="EMBL" id="OU734268">
    <property type="protein sequence ID" value="CAG9546528.1"/>
    <property type="molecule type" value="Genomic_DNA"/>
</dbReference>
<protein>
    <submittedName>
        <fullName evidence="1">Fusion protein</fullName>
    </submittedName>
</protein>
<evidence type="ECO:0000313" key="1">
    <source>
        <dbReference type="EMBL" id="CAG9546528.1"/>
    </source>
</evidence>
<gene>
    <name evidence="1" type="ORF">SIP_076</name>
</gene>
<evidence type="ECO:0000313" key="2">
    <source>
        <dbReference type="Proteomes" id="UP000837053"/>
    </source>
</evidence>
<accession>A0AAD1Q935</accession>
<sequence>MEGERVLMFGMNEAQFNAAKRQAKKCGEAMKADVEKRGKYVDEVMKGIIAEHYQPIAPMLTITQFIWLCGYLRGRWGNAFDRE</sequence>
<dbReference type="Proteomes" id="UP000837053">
    <property type="component" value="Chromosome"/>
</dbReference>
<proteinExistence type="predicted"/>
<name>A0AAD1Q935_9CAUD</name>